<gene>
    <name evidence="1" type="ORF">GBAR_LOCUS27797</name>
</gene>
<sequence>MDCPSLNHWRSSSGLRYRDISQLRDTPVALSN</sequence>
<dbReference type="EMBL" id="CASHTH010003882">
    <property type="protein sequence ID" value="CAI8050674.1"/>
    <property type="molecule type" value="Genomic_DNA"/>
</dbReference>
<evidence type="ECO:0000313" key="1">
    <source>
        <dbReference type="EMBL" id="CAI8050674.1"/>
    </source>
</evidence>
<evidence type="ECO:0000313" key="2">
    <source>
        <dbReference type="Proteomes" id="UP001174909"/>
    </source>
</evidence>
<protein>
    <submittedName>
        <fullName evidence="1">Uncharacterized protein</fullName>
    </submittedName>
</protein>
<feature type="non-terminal residue" evidence="1">
    <location>
        <position position="32"/>
    </location>
</feature>
<comment type="caution">
    <text evidence="1">The sequence shown here is derived from an EMBL/GenBank/DDBJ whole genome shotgun (WGS) entry which is preliminary data.</text>
</comment>
<organism evidence="1 2">
    <name type="scientific">Geodia barretti</name>
    <name type="common">Barrett's horny sponge</name>
    <dbReference type="NCBI Taxonomy" id="519541"/>
    <lineage>
        <taxon>Eukaryota</taxon>
        <taxon>Metazoa</taxon>
        <taxon>Porifera</taxon>
        <taxon>Demospongiae</taxon>
        <taxon>Heteroscleromorpha</taxon>
        <taxon>Tetractinellida</taxon>
        <taxon>Astrophorina</taxon>
        <taxon>Geodiidae</taxon>
        <taxon>Geodia</taxon>
    </lineage>
</organism>
<dbReference type="AlphaFoldDB" id="A0AA35TN39"/>
<keyword evidence="2" id="KW-1185">Reference proteome</keyword>
<reference evidence="1" key="1">
    <citation type="submission" date="2023-03" db="EMBL/GenBank/DDBJ databases">
        <authorList>
            <person name="Steffen K."/>
            <person name="Cardenas P."/>
        </authorList>
    </citation>
    <scope>NUCLEOTIDE SEQUENCE</scope>
</reference>
<accession>A0AA35TN39</accession>
<dbReference type="Proteomes" id="UP001174909">
    <property type="component" value="Unassembled WGS sequence"/>
</dbReference>
<name>A0AA35TN39_GEOBA</name>
<proteinExistence type="predicted"/>